<dbReference type="OrthoDB" id="1699369at2759"/>
<comment type="caution">
    <text evidence="2">The sequence shown here is derived from an EMBL/GenBank/DDBJ whole genome shotgun (WGS) entry which is preliminary data.</text>
</comment>
<accession>A0A151ZHH6</accession>
<dbReference type="Proteomes" id="UP000076078">
    <property type="component" value="Unassembled WGS sequence"/>
</dbReference>
<dbReference type="Gene3D" id="3.30.110.20">
    <property type="entry name" value="Alba-like domain"/>
    <property type="match status" value="1"/>
</dbReference>
<organism evidence="2 3">
    <name type="scientific">Tieghemostelium lacteum</name>
    <name type="common">Slime mold</name>
    <name type="synonym">Dictyostelium lacteum</name>
    <dbReference type="NCBI Taxonomy" id="361077"/>
    <lineage>
        <taxon>Eukaryota</taxon>
        <taxon>Amoebozoa</taxon>
        <taxon>Evosea</taxon>
        <taxon>Eumycetozoa</taxon>
        <taxon>Dictyostelia</taxon>
        <taxon>Dictyosteliales</taxon>
        <taxon>Raperosteliaceae</taxon>
        <taxon>Tieghemostelium</taxon>
    </lineage>
</organism>
<dbReference type="EMBL" id="LODT01000028">
    <property type="protein sequence ID" value="KYQ93438.1"/>
    <property type="molecule type" value="Genomic_DNA"/>
</dbReference>
<feature type="compositionally biased region" description="Basic and acidic residues" evidence="1">
    <location>
        <begin position="101"/>
        <end position="111"/>
    </location>
</feature>
<protein>
    <recommendedName>
        <fullName evidence="4">DNA/RNA-binding protein Alba-like domain-containing protein</fullName>
    </recommendedName>
</protein>
<dbReference type="GO" id="GO:0003676">
    <property type="term" value="F:nucleic acid binding"/>
    <property type="evidence" value="ECO:0007669"/>
    <property type="project" value="InterPro"/>
</dbReference>
<dbReference type="InterPro" id="IPR036882">
    <property type="entry name" value="Alba-like_dom_sf"/>
</dbReference>
<evidence type="ECO:0000256" key="1">
    <source>
        <dbReference type="SAM" id="MobiDB-lite"/>
    </source>
</evidence>
<proteinExistence type="predicted"/>
<dbReference type="SUPFAM" id="SSF82704">
    <property type="entry name" value="AlbA-like"/>
    <property type="match status" value="1"/>
</dbReference>
<evidence type="ECO:0008006" key="4">
    <source>
        <dbReference type="Google" id="ProtNLM"/>
    </source>
</evidence>
<dbReference type="InParanoid" id="A0A151ZHH6"/>
<dbReference type="FunCoup" id="A0A151ZHH6">
    <property type="interactions" value="29"/>
</dbReference>
<dbReference type="AlphaFoldDB" id="A0A151ZHH6"/>
<reference evidence="2 3" key="1">
    <citation type="submission" date="2015-12" db="EMBL/GenBank/DDBJ databases">
        <title>Dictyostelia acquired genes for synthesis and detection of signals that induce cell-type specialization by lateral gene transfer from prokaryotes.</title>
        <authorList>
            <person name="Gloeckner G."/>
            <person name="Schaap P."/>
        </authorList>
    </citation>
    <scope>NUCLEOTIDE SEQUENCE [LARGE SCALE GENOMIC DNA]</scope>
    <source>
        <strain evidence="2 3">TK</strain>
    </source>
</reference>
<evidence type="ECO:0000313" key="2">
    <source>
        <dbReference type="EMBL" id="KYQ93438.1"/>
    </source>
</evidence>
<name>A0A151ZHH6_TIELA</name>
<feature type="region of interest" description="Disordered" evidence="1">
    <location>
        <begin position="97"/>
        <end position="118"/>
    </location>
</feature>
<sequence>MKMSNTNNNSADVTVINNTKKIKISSDVSKSLFYFSDLTARFLESEEFVDISGLGKAVSKVITTIDHLSSKNVVNVVKVHTGINSNVELVVRVSKGSGHSEYLKSMEERKSRNPTTNE</sequence>
<gene>
    <name evidence="2" type="ORF">DLAC_06129</name>
</gene>
<evidence type="ECO:0000313" key="3">
    <source>
        <dbReference type="Proteomes" id="UP000076078"/>
    </source>
</evidence>
<dbReference type="OMA" id="CLTVEYL"/>
<keyword evidence="3" id="KW-1185">Reference proteome</keyword>